<gene>
    <name evidence="2" type="primary">LOC125178098</name>
</gene>
<name>A0A979FJC3_HYAAZ</name>
<evidence type="ECO:0000313" key="1">
    <source>
        <dbReference type="Proteomes" id="UP000694843"/>
    </source>
</evidence>
<keyword evidence="1" id="KW-1185">Reference proteome</keyword>
<protein>
    <submittedName>
        <fullName evidence="2">Uncharacterized protein LOC125178098</fullName>
    </submittedName>
</protein>
<dbReference type="GeneID" id="125178098"/>
<dbReference type="OrthoDB" id="654191at2759"/>
<dbReference type="AlphaFoldDB" id="A0A979FJC3"/>
<sequence>MTKLTWNFQTYEDGVPWTVTSLAEGERAVASLSNNIKPSRLVVLSTHTRPIPGLGELLSRLAAHHTGDISLLPLDSFWRPAGQADGGMAAIINKDRLETMYGSPDQVLVHLNLRRFAGMQNGGFKVSKLQTRVAKEWICKIGVRFDNDCDYGAFKALPKQIDDACCVRGTPCNVSSKLWKNGCRVNRWHFPDLCDKDLDWIISMLYRFRNSRLSLVLPRNGLTHKGARRLFAALHKIWLVYHDPGAVHLTAAGSSGAPDLTFIELSTNNIIQWM</sequence>
<organism evidence="1 2">
    <name type="scientific">Hyalella azteca</name>
    <name type="common">Amphipod</name>
    <dbReference type="NCBI Taxonomy" id="294128"/>
    <lineage>
        <taxon>Eukaryota</taxon>
        <taxon>Metazoa</taxon>
        <taxon>Ecdysozoa</taxon>
        <taxon>Arthropoda</taxon>
        <taxon>Crustacea</taxon>
        <taxon>Multicrustacea</taxon>
        <taxon>Malacostraca</taxon>
        <taxon>Eumalacostraca</taxon>
        <taxon>Peracarida</taxon>
        <taxon>Amphipoda</taxon>
        <taxon>Senticaudata</taxon>
        <taxon>Talitrida</taxon>
        <taxon>Talitroidea</taxon>
        <taxon>Hyalellidae</taxon>
        <taxon>Hyalella</taxon>
    </lineage>
</organism>
<dbReference type="Proteomes" id="UP000694843">
    <property type="component" value="Unplaced"/>
</dbReference>
<accession>A0A979FJC3</accession>
<dbReference type="KEGG" id="hazt:125178098"/>
<reference evidence="2" key="1">
    <citation type="submission" date="2025-08" db="UniProtKB">
        <authorList>
            <consortium name="RefSeq"/>
        </authorList>
    </citation>
    <scope>IDENTIFICATION</scope>
    <source>
        <tissue evidence="2">Whole organism</tissue>
    </source>
</reference>
<proteinExistence type="predicted"/>
<dbReference type="RefSeq" id="XP_047737071.1">
    <property type="nucleotide sequence ID" value="XM_047881115.1"/>
</dbReference>
<evidence type="ECO:0000313" key="2">
    <source>
        <dbReference type="RefSeq" id="XP_047737071.1"/>
    </source>
</evidence>